<protein>
    <submittedName>
        <fullName evidence="7">DNA-binding SARP family transcriptional activator</fullName>
    </submittedName>
</protein>
<dbReference type="Gene3D" id="1.10.10.10">
    <property type="entry name" value="Winged helix-like DNA-binding domain superfamily/Winged helix DNA-binding domain"/>
    <property type="match status" value="1"/>
</dbReference>
<evidence type="ECO:0000256" key="4">
    <source>
        <dbReference type="ARBA" id="ARBA00023163"/>
    </source>
</evidence>
<dbReference type="CDD" id="cd15831">
    <property type="entry name" value="BTAD"/>
    <property type="match status" value="1"/>
</dbReference>
<name>A0A561WLD8_ACTTI</name>
<evidence type="ECO:0000313" key="7">
    <source>
        <dbReference type="EMBL" id="TWG24682.1"/>
    </source>
</evidence>
<dbReference type="Gene3D" id="1.25.40.10">
    <property type="entry name" value="Tetratricopeptide repeat domain"/>
    <property type="match status" value="1"/>
</dbReference>
<reference evidence="7 8" key="1">
    <citation type="submission" date="2019-06" db="EMBL/GenBank/DDBJ databases">
        <title>Sequencing the genomes of 1000 actinobacteria strains.</title>
        <authorList>
            <person name="Klenk H.-P."/>
        </authorList>
    </citation>
    <scope>NUCLEOTIDE SEQUENCE [LARGE SCALE GENOMIC DNA]</scope>
    <source>
        <strain evidence="7 8">DSM 43866</strain>
    </source>
</reference>
<gene>
    <name evidence="7" type="ORF">FHX34_1021242</name>
</gene>
<feature type="domain" description="OmpR/PhoB-type" evidence="6">
    <location>
        <begin position="1"/>
        <end position="93"/>
    </location>
</feature>
<evidence type="ECO:0000259" key="6">
    <source>
        <dbReference type="PROSITE" id="PS51755"/>
    </source>
</evidence>
<dbReference type="SUPFAM" id="SSF48452">
    <property type="entry name" value="TPR-like"/>
    <property type="match status" value="1"/>
</dbReference>
<dbReference type="InterPro" id="IPR011990">
    <property type="entry name" value="TPR-like_helical_dom_sf"/>
</dbReference>
<dbReference type="GO" id="GO:0006355">
    <property type="term" value="P:regulation of DNA-templated transcription"/>
    <property type="evidence" value="ECO:0007669"/>
    <property type="project" value="InterPro"/>
</dbReference>
<evidence type="ECO:0000256" key="5">
    <source>
        <dbReference type="PROSITE-ProRule" id="PRU01091"/>
    </source>
</evidence>
<comment type="caution">
    <text evidence="7">The sequence shown here is derived from an EMBL/GenBank/DDBJ whole genome shotgun (WGS) entry which is preliminary data.</text>
</comment>
<dbReference type="SUPFAM" id="SSF52540">
    <property type="entry name" value="P-loop containing nucleoside triphosphate hydrolases"/>
    <property type="match status" value="1"/>
</dbReference>
<dbReference type="InterPro" id="IPR051677">
    <property type="entry name" value="AfsR-DnrI-RedD_regulator"/>
</dbReference>
<evidence type="ECO:0000256" key="1">
    <source>
        <dbReference type="ARBA" id="ARBA00005820"/>
    </source>
</evidence>
<comment type="similarity">
    <text evidence="1">Belongs to the AfsR/DnrI/RedD regulatory family.</text>
</comment>
<dbReference type="EMBL" id="VIWY01000002">
    <property type="protein sequence ID" value="TWG24682.1"/>
    <property type="molecule type" value="Genomic_DNA"/>
</dbReference>
<dbReference type="RefSeq" id="WP_122977755.1">
    <property type="nucleotide sequence ID" value="NZ_BOMX01000111.1"/>
</dbReference>
<evidence type="ECO:0000256" key="2">
    <source>
        <dbReference type="ARBA" id="ARBA00023015"/>
    </source>
</evidence>
<evidence type="ECO:0000313" key="8">
    <source>
        <dbReference type="Proteomes" id="UP000320239"/>
    </source>
</evidence>
<dbReference type="SMART" id="SM01043">
    <property type="entry name" value="BTAD"/>
    <property type="match status" value="1"/>
</dbReference>
<dbReference type="PANTHER" id="PTHR35807">
    <property type="entry name" value="TRANSCRIPTIONAL REGULATOR REDD-RELATED"/>
    <property type="match status" value="1"/>
</dbReference>
<keyword evidence="8" id="KW-1185">Reference proteome</keyword>
<dbReference type="Proteomes" id="UP000320239">
    <property type="component" value="Unassembled WGS sequence"/>
</dbReference>
<organism evidence="7 8">
    <name type="scientific">Actinoplanes teichomyceticus</name>
    <dbReference type="NCBI Taxonomy" id="1867"/>
    <lineage>
        <taxon>Bacteria</taxon>
        <taxon>Bacillati</taxon>
        <taxon>Actinomycetota</taxon>
        <taxon>Actinomycetes</taxon>
        <taxon>Micromonosporales</taxon>
        <taxon>Micromonosporaceae</taxon>
        <taxon>Actinoplanes</taxon>
    </lineage>
</organism>
<feature type="DNA-binding region" description="OmpR/PhoB-type" evidence="5">
    <location>
        <begin position="1"/>
        <end position="93"/>
    </location>
</feature>
<keyword evidence="4" id="KW-0804">Transcription</keyword>
<dbReference type="InterPro" id="IPR036388">
    <property type="entry name" value="WH-like_DNA-bd_sf"/>
</dbReference>
<keyword evidence="3 5" id="KW-0238">DNA-binding</keyword>
<dbReference type="GO" id="GO:0000160">
    <property type="term" value="P:phosphorelay signal transduction system"/>
    <property type="evidence" value="ECO:0007669"/>
    <property type="project" value="InterPro"/>
</dbReference>
<dbReference type="SUPFAM" id="SSF46894">
    <property type="entry name" value="C-terminal effector domain of the bipartite response regulators"/>
    <property type="match status" value="1"/>
</dbReference>
<dbReference type="InterPro" id="IPR016032">
    <property type="entry name" value="Sig_transdc_resp-reg_C-effctor"/>
</dbReference>
<dbReference type="Pfam" id="PF03704">
    <property type="entry name" value="BTAD"/>
    <property type="match status" value="1"/>
</dbReference>
<dbReference type="PRINTS" id="PR00364">
    <property type="entry name" value="DISEASERSIST"/>
</dbReference>
<accession>A0A561WLD8</accession>
<proteinExistence type="inferred from homology"/>
<dbReference type="PANTHER" id="PTHR35807:SF1">
    <property type="entry name" value="TRANSCRIPTIONAL REGULATOR REDD"/>
    <property type="match status" value="1"/>
</dbReference>
<dbReference type="InterPro" id="IPR027417">
    <property type="entry name" value="P-loop_NTPase"/>
</dbReference>
<dbReference type="InterPro" id="IPR005158">
    <property type="entry name" value="BTAD"/>
</dbReference>
<keyword evidence="2" id="KW-0805">Transcription regulation</keyword>
<dbReference type="Pfam" id="PF00486">
    <property type="entry name" value="Trans_reg_C"/>
    <property type="match status" value="1"/>
</dbReference>
<dbReference type="GO" id="GO:0003677">
    <property type="term" value="F:DNA binding"/>
    <property type="evidence" value="ECO:0007669"/>
    <property type="project" value="UniProtKB-UniRule"/>
</dbReference>
<dbReference type="InterPro" id="IPR001867">
    <property type="entry name" value="OmpR/PhoB-type_DNA-bd"/>
</dbReference>
<dbReference type="AlphaFoldDB" id="A0A561WLD8"/>
<dbReference type="PROSITE" id="PS51755">
    <property type="entry name" value="OMPR_PHOB"/>
    <property type="match status" value="1"/>
</dbReference>
<evidence type="ECO:0000256" key="3">
    <source>
        <dbReference type="ARBA" id="ARBA00023125"/>
    </source>
</evidence>
<sequence>MRWRLLGPVRLIGDDGVETDPGSGKQRCVLAALLMTPGRVVPAATLIDRVWGHAPPRSGTPLAPYATRLRRVLGPLLGPDVLRWTAGGYLLDVPPDRVDLHRARRLIHHARAAATADDHQRVVTLLSGALEHWQPVALAGVPGAWADRVRAGLARERLDAIAQLGRAGLRLGRAEEVAQRLTPFVAEYPTAESLVAVLMSALAEAGRPASALETFARARDAIADRLGAPPGPELAELHTSILRAAYRRQVPAQLPAAAPGFTGRAAELAALDRVTAGEPRPVVITGPPGIGKSALAVHWGHRSRAAFPDGQLYLDLRGFDRRRTAMSAADAAGNLIVALDPGRPLPTGLDARAGLLRSLLAGRRTLLVLDNARDAGQVRPLLPGSTAGVVVVTSRDRLTGLVASHGAIPIALDALTDAEARQLLANRLGARVAAEPDTVAALVAATGGLPLALVAVAARAALPGGQPLAGLAAELAGAGLDALRGADPATDPRTVFSWSYRALSPAAARLFRLLGAHPGPDLDAADATALAGADARAALAELVAASLLTERRAGRWAMPILLRAYARDLLTPAERGPALARLRDHRRRAGVLVPVRALRLSR</sequence>